<reference evidence="1 2" key="1">
    <citation type="submission" date="2019-04" db="EMBL/GenBank/DDBJ databases">
        <authorList>
            <person name="Schori C."/>
            <person name="Ahrens C."/>
        </authorList>
    </citation>
    <scope>NUCLEOTIDE SEQUENCE [LARGE SCALE GENOMIC DNA]</scope>
    <source>
        <strain evidence="1 2">DSM 2950</strain>
    </source>
</reference>
<accession>A0A7G5N1C4</accession>
<dbReference type="EMBL" id="CP039126">
    <property type="protein sequence ID" value="QMW80667.1"/>
    <property type="molecule type" value="Genomic_DNA"/>
</dbReference>
<evidence type="ECO:0000313" key="1">
    <source>
        <dbReference type="EMBL" id="QMW80667.1"/>
    </source>
</evidence>
<evidence type="ECO:0000313" key="2">
    <source>
        <dbReference type="Proteomes" id="UP000515789"/>
    </source>
</evidence>
<gene>
    <name evidence="1" type="ORF">E5259_25495</name>
</gene>
<proteinExistence type="predicted"/>
<organism evidence="1 2">
    <name type="scientific">Blautia producta</name>
    <dbReference type="NCBI Taxonomy" id="33035"/>
    <lineage>
        <taxon>Bacteria</taxon>
        <taxon>Bacillati</taxon>
        <taxon>Bacillota</taxon>
        <taxon>Clostridia</taxon>
        <taxon>Lachnospirales</taxon>
        <taxon>Lachnospiraceae</taxon>
        <taxon>Blautia</taxon>
    </lineage>
</organism>
<protein>
    <submittedName>
        <fullName evidence="1">Uncharacterized protein</fullName>
    </submittedName>
</protein>
<name>A0A7G5N1C4_9FIRM</name>
<dbReference type="Proteomes" id="UP000515789">
    <property type="component" value="Chromosome"/>
</dbReference>
<dbReference type="GeneID" id="75053862"/>
<sequence>MLNARINQRKLWFATYQGKQSILDDEGFDTGDTEIKYSAPVMFMANISASRGSAEADMFGLNLDYTKSISTCDLNLPISETSLIWEIEPEVMADGTANKDSADYTVVQVARGMYGVVYAVKMRQKSEA</sequence>
<dbReference type="AlphaFoldDB" id="A0A7G5N1C4"/>
<dbReference type="RefSeq" id="WP_018596646.1">
    <property type="nucleotide sequence ID" value="NZ_CABLBP010000031.1"/>
</dbReference>